<reference evidence="3 4" key="1">
    <citation type="submission" date="2019-03" db="EMBL/GenBank/DDBJ databases">
        <title>Genomic Encyclopedia of Type Strains, Phase IV (KMG-IV): sequencing the most valuable type-strain genomes for metagenomic binning, comparative biology and taxonomic classification.</title>
        <authorList>
            <person name="Goeker M."/>
        </authorList>
    </citation>
    <scope>NUCLEOTIDE SEQUENCE [LARGE SCALE GENOMIC DNA]</scope>
    <source>
        <strain evidence="3 4">DSM 102940</strain>
    </source>
</reference>
<evidence type="ECO:0000313" key="4">
    <source>
        <dbReference type="Proteomes" id="UP000294919"/>
    </source>
</evidence>
<feature type="domain" description="MurNAc-LAA" evidence="2">
    <location>
        <begin position="65"/>
        <end position="177"/>
    </location>
</feature>
<dbReference type="InterPro" id="IPR050695">
    <property type="entry name" value="N-acetylmuramoyl_amidase_3"/>
</dbReference>
<name>A0A4R2L3D0_9FIRM</name>
<dbReference type="SMART" id="SM00646">
    <property type="entry name" value="Ami_3"/>
    <property type="match status" value="1"/>
</dbReference>
<evidence type="ECO:0000313" key="3">
    <source>
        <dbReference type="EMBL" id="TCO73625.1"/>
    </source>
</evidence>
<dbReference type="PANTHER" id="PTHR30404">
    <property type="entry name" value="N-ACETYLMURAMOYL-L-ALANINE AMIDASE"/>
    <property type="match status" value="1"/>
</dbReference>
<dbReference type="CDD" id="cd02696">
    <property type="entry name" value="MurNAc-LAA"/>
    <property type="match status" value="1"/>
</dbReference>
<dbReference type="EMBL" id="SLWV01000015">
    <property type="protein sequence ID" value="TCO73625.1"/>
    <property type="molecule type" value="Genomic_DNA"/>
</dbReference>
<sequence>MMNNTIIIDPGHGGKDPGGGSNEYWLEKEMVLKISEYQYKRFKELGFNVKMTRAEDVYLGASQRTKIVKESGAKYCISNHINAGGGEGAETIYSIHGDGKLAKAILAELINVGQKKRRAFSKTLSNSANLDYYFMHRQTGFVETVIVEYGFADNQEDTKRILSDWEKYAESVIKAVCSHMGHTYDKIVKEDNHDRWKYEGIKYLYEKGVLNDLEGWKEKINEPMPVWAVTLMLKEIYNQLRGD</sequence>
<dbReference type="Proteomes" id="UP000294919">
    <property type="component" value="Unassembled WGS sequence"/>
</dbReference>
<dbReference type="SUPFAM" id="SSF53187">
    <property type="entry name" value="Zn-dependent exopeptidases"/>
    <property type="match status" value="1"/>
</dbReference>
<dbReference type="PANTHER" id="PTHR30404:SF0">
    <property type="entry name" value="N-ACETYLMURAMOYL-L-ALANINE AMIDASE AMIC"/>
    <property type="match status" value="1"/>
</dbReference>
<keyword evidence="4" id="KW-1185">Reference proteome</keyword>
<dbReference type="GO" id="GO:0009253">
    <property type="term" value="P:peptidoglycan catabolic process"/>
    <property type="evidence" value="ECO:0007669"/>
    <property type="project" value="InterPro"/>
</dbReference>
<evidence type="ECO:0000259" key="2">
    <source>
        <dbReference type="SMART" id="SM00646"/>
    </source>
</evidence>
<comment type="caution">
    <text evidence="3">The sequence shown here is derived from an EMBL/GenBank/DDBJ whole genome shotgun (WGS) entry which is preliminary data.</text>
</comment>
<dbReference type="InterPro" id="IPR002508">
    <property type="entry name" value="MurNAc-LAA_cat"/>
</dbReference>
<organism evidence="3 4">
    <name type="scientific">Marinisporobacter balticus</name>
    <dbReference type="NCBI Taxonomy" id="2018667"/>
    <lineage>
        <taxon>Bacteria</taxon>
        <taxon>Bacillati</taxon>
        <taxon>Bacillota</taxon>
        <taxon>Clostridia</taxon>
        <taxon>Peptostreptococcales</taxon>
        <taxon>Thermotaleaceae</taxon>
        <taxon>Marinisporobacter</taxon>
    </lineage>
</organism>
<dbReference type="AlphaFoldDB" id="A0A4R2L3D0"/>
<dbReference type="Pfam" id="PF01520">
    <property type="entry name" value="Amidase_3"/>
    <property type="match status" value="1"/>
</dbReference>
<dbReference type="Gene3D" id="3.40.630.40">
    <property type="entry name" value="Zn-dependent exopeptidases"/>
    <property type="match status" value="1"/>
</dbReference>
<accession>A0A4R2L3D0</accession>
<protein>
    <submittedName>
        <fullName evidence="3">N-acetylmuramoyl-L-alanine amidase</fullName>
    </submittedName>
</protein>
<keyword evidence="1" id="KW-0378">Hydrolase</keyword>
<dbReference type="GO" id="GO:0008745">
    <property type="term" value="F:N-acetylmuramoyl-L-alanine amidase activity"/>
    <property type="evidence" value="ECO:0007669"/>
    <property type="project" value="InterPro"/>
</dbReference>
<dbReference type="GO" id="GO:0030288">
    <property type="term" value="C:outer membrane-bounded periplasmic space"/>
    <property type="evidence" value="ECO:0007669"/>
    <property type="project" value="TreeGrafter"/>
</dbReference>
<gene>
    <name evidence="3" type="ORF">EV214_11514</name>
</gene>
<evidence type="ECO:0000256" key="1">
    <source>
        <dbReference type="ARBA" id="ARBA00022801"/>
    </source>
</evidence>
<proteinExistence type="predicted"/>